<dbReference type="Proteomes" id="UP000075578">
    <property type="component" value="Unassembled WGS sequence"/>
</dbReference>
<dbReference type="Gene3D" id="3.40.1190.10">
    <property type="entry name" value="Mur-like, catalytic domain"/>
    <property type="match status" value="1"/>
</dbReference>
<evidence type="ECO:0000313" key="2">
    <source>
        <dbReference type="Proteomes" id="UP000075578"/>
    </source>
</evidence>
<sequence length="230" mass="26431">MVAGAYDTRIVKDLSYTLLHPKVNVRRLNTEPWWDFSIPLAILGYKDVKRSIPSWLFLLFRAYVRLLLGKPNPQAMILNLNYSKDDTADFWTSFIEPDILVITHFNQDLKILKNLINNTRKKKGKIIINSKDSKETSKMLKNYPSLFTFGLKDADLIYEAQSNHIVVLKKNSQRYELQTQFLPTVKSESIAAAISVALSKDIPLLEALYSLLKFEMPLKLVKNIKGILNT</sequence>
<gene>
    <name evidence="1" type="ORF">AMQ74_01709</name>
</gene>
<accession>A0A150IQ38</accession>
<name>A0A150IQ38_9EURY</name>
<dbReference type="GO" id="GO:0005524">
    <property type="term" value="F:ATP binding"/>
    <property type="evidence" value="ECO:0007669"/>
    <property type="project" value="InterPro"/>
</dbReference>
<dbReference type="SUPFAM" id="SSF53623">
    <property type="entry name" value="MurD-like peptide ligases, catalytic domain"/>
    <property type="match status" value="1"/>
</dbReference>
<organism evidence="1 2">
    <name type="scientific">Candidatus Methanofastidiosum methylothiophilum</name>
    <dbReference type="NCBI Taxonomy" id="1705564"/>
    <lineage>
        <taxon>Archaea</taxon>
        <taxon>Methanobacteriati</taxon>
        <taxon>Methanobacteriota</taxon>
        <taxon>Stenosarchaea group</taxon>
        <taxon>Candidatus Methanofastidiosia</taxon>
        <taxon>Candidatus Methanofastidiosales</taxon>
        <taxon>Candidatus Methanofastidiosaceae</taxon>
        <taxon>Candidatus Methanofastidiosum</taxon>
    </lineage>
</organism>
<comment type="caution">
    <text evidence="1">The sequence shown here is derived from an EMBL/GenBank/DDBJ whole genome shotgun (WGS) entry which is preliminary data.</text>
</comment>
<evidence type="ECO:0000313" key="1">
    <source>
        <dbReference type="EMBL" id="KYC47159.1"/>
    </source>
</evidence>
<reference evidence="1 2" key="1">
    <citation type="journal article" date="2016" name="ISME J.">
        <title>Chasing the elusive Euryarchaeota class WSA2: genomes reveal a uniquely fastidious methyl-reducing methanogen.</title>
        <authorList>
            <person name="Nobu M.K."/>
            <person name="Narihiro T."/>
            <person name="Kuroda K."/>
            <person name="Mei R."/>
            <person name="Liu W.T."/>
        </authorList>
    </citation>
    <scope>NUCLEOTIDE SEQUENCE [LARGE SCALE GENOMIC DNA]</scope>
    <source>
        <strain evidence="1">U1lsi0528_Bin089</strain>
    </source>
</reference>
<dbReference type="InterPro" id="IPR036565">
    <property type="entry name" value="Mur-like_cat_sf"/>
</dbReference>
<dbReference type="EMBL" id="LNGD01000166">
    <property type="protein sequence ID" value="KYC47159.1"/>
    <property type="molecule type" value="Genomic_DNA"/>
</dbReference>
<protein>
    <submittedName>
        <fullName evidence="1">Uncharacterized protein</fullName>
    </submittedName>
</protein>
<dbReference type="AlphaFoldDB" id="A0A150IQ38"/>
<proteinExistence type="predicted"/>